<evidence type="ECO:0000313" key="3">
    <source>
        <dbReference type="Proteomes" id="UP001224997"/>
    </source>
</evidence>
<gene>
    <name evidence="2" type="ORF">Q5Y72_12870</name>
</gene>
<feature type="region of interest" description="Disordered" evidence="1">
    <location>
        <begin position="305"/>
        <end position="326"/>
    </location>
</feature>
<accession>A0ABT9JDY8</accession>
<reference evidence="2 3" key="1">
    <citation type="submission" date="2023-08" db="EMBL/GenBank/DDBJ databases">
        <authorList>
            <person name="Park J.-S."/>
        </authorList>
    </citation>
    <scope>NUCLEOTIDE SEQUENCE [LARGE SCALE GENOMIC DNA]</scope>
    <source>
        <strain evidence="2 3">2205BS29-5</strain>
    </source>
</reference>
<dbReference type="Proteomes" id="UP001224997">
    <property type="component" value="Unassembled WGS sequence"/>
</dbReference>
<dbReference type="RefSeq" id="WP_305963824.1">
    <property type="nucleotide sequence ID" value="NZ_JAVAMQ010000011.1"/>
</dbReference>
<dbReference type="EMBL" id="JAVAMQ010000011">
    <property type="protein sequence ID" value="MDP5307979.1"/>
    <property type="molecule type" value="Genomic_DNA"/>
</dbReference>
<protein>
    <submittedName>
        <fullName evidence="2">Uncharacterized protein</fullName>
    </submittedName>
</protein>
<proteinExistence type="predicted"/>
<evidence type="ECO:0000313" key="2">
    <source>
        <dbReference type="EMBL" id="MDP5307979.1"/>
    </source>
</evidence>
<feature type="compositionally biased region" description="Basic and acidic residues" evidence="1">
    <location>
        <begin position="309"/>
        <end position="319"/>
    </location>
</feature>
<evidence type="ECO:0000256" key="1">
    <source>
        <dbReference type="SAM" id="MobiDB-lite"/>
    </source>
</evidence>
<comment type="caution">
    <text evidence="2">The sequence shown here is derived from an EMBL/GenBank/DDBJ whole genome shotgun (WGS) entry which is preliminary data.</text>
</comment>
<organism evidence="2 3">
    <name type="scientific">Paracoccus spongiarum</name>
    <dbReference type="NCBI Taxonomy" id="3064387"/>
    <lineage>
        <taxon>Bacteria</taxon>
        <taxon>Pseudomonadati</taxon>
        <taxon>Pseudomonadota</taxon>
        <taxon>Alphaproteobacteria</taxon>
        <taxon>Rhodobacterales</taxon>
        <taxon>Paracoccaceae</taxon>
        <taxon>Paracoccus</taxon>
    </lineage>
</organism>
<name>A0ABT9JDY8_9RHOB</name>
<sequence>MLHVWDGDAPASERSQRPADADAIAALFGGGVSDGRYVVQTHKIPALFPDPDQPLLTGHSPDEALLKVLALRSLSEAAPDRMPDVALTEFLAQSFLTGRERLALPPVDLAQGDRQKTVSELTRHAAMTKAAAAVRDAVVNRAPDLPLRLRQVSPTYPGEYDFTSGGFPVDVGSPCMNLSMARPGPDMRPDATVTLPPDQAQELLDRIVRLNPSGGQGRQVFVVIDYSLEAMTPRAAGGGLIAEAELQTVQPRARIEAAALFIDPALTQTLRDLNLPESAPASAPASDGPGEDLFATTGLSLWGGGVRSRRSDGRDHQGHADLGSSVLAARRTAQPCAYGGAGRADARRGAGRILDRASVNAGRVRSRHPASAD</sequence>
<keyword evidence="3" id="KW-1185">Reference proteome</keyword>